<organism evidence="1 2">
    <name type="scientific">Marasmius tenuissimus</name>
    <dbReference type="NCBI Taxonomy" id="585030"/>
    <lineage>
        <taxon>Eukaryota</taxon>
        <taxon>Fungi</taxon>
        <taxon>Dikarya</taxon>
        <taxon>Basidiomycota</taxon>
        <taxon>Agaricomycotina</taxon>
        <taxon>Agaricomycetes</taxon>
        <taxon>Agaricomycetidae</taxon>
        <taxon>Agaricales</taxon>
        <taxon>Marasmiineae</taxon>
        <taxon>Marasmiaceae</taxon>
        <taxon>Marasmius</taxon>
    </lineage>
</organism>
<protein>
    <submittedName>
        <fullName evidence="1">Uncharacterized protein</fullName>
    </submittedName>
</protein>
<reference evidence="1 2" key="1">
    <citation type="submission" date="2024-05" db="EMBL/GenBank/DDBJ databases">
        <title>A draft genome resource for the thread blight pathogen Marasmius tenuissimus strain MS-2.</title>
        <authorList>
            <person name="Yulfo-Soto G.E."/>
            <person name="Baruah I.K."/>
            <person name="Amoako-Attah I."/>
            <person name="Bukari Y."/>
            <person name="Meinhardt L.W."/>
            <person name="Bailey B.A."/>
            <person name="Cohen S.P."/>
        </authorList>
    </citation>
    <scope>NUCLEOTIDE SEQUENCE [LARGE SCALE GENOMIC DNA]</scope>
    <source>
        <strain evidence="1 2">MS-2</strain>
    </source>
</reference>
<dbReference type="EMBL" id="JBBXMP010000053">
    <property type="protein sequence ID" value="KAL0065044.1"/>
    <property type="molecule type" value="Genomic_DNA"/>
</dbReference>
<dbReference type="Proteomes" id="UP001437256">
    <property type="component" value="Unassembled WGS sequence"/>
</dbReference>
<sequence>MVNIVVDMTLRKEVPKLDENHTLNVYHILKPASTRVFRGLLSVSSSSCIEYSVGRFMYNISDILTAMIMSVALLHNASHGPSICALRLLWRIPGVIEGATGSSLPVPFRAVAFSEEPVGGT</sequence>
<proteinExistence type="predicted"/>
<evidence type="ECO:0000313" key="2">
    <source>
        <dbReference type="Proteomes" id="UP001437256"/>
    </source>
</evidence>
<comment type="caution">
    <text evidence="1">The sequence shown here is derived from an EMBL/GenBank/DDBJ whole genome shotgun (WGS) entry which is preliminary data.</text>
</comment>
<name>A0ABR2ZV61_9AGAR</name>
<gene>
    <name evidence="1" type="ORF">AAF712_008039</name>
</gene>
<evidence type="ECO:0000313" key="1">
    <source>
        <dbReference type="EMBL" id="KAL0065044.1"/>
    </source>
</evidence>
<keyword evidence="2" id="KW-1185">Reference proteome</keyword>
<accession>A0ABR2ZV61</accession>